<evidence type="ECO:0000313" key="7">
    <source>
        <dbReference type="EMBL" id="XCJ69117.1"/>
    </source>
</evidence>
<dbReference type="PANTHER" id="PTHR43706">
    <property type="entry name" value="NADH DEHYDROGENASE"/>
    <property type="match status" value="1"/>
</dbReference>
<dbReference type="KEGG" id="stac:ABII15_03675"/>
<dbReference type="PRINTS" id="PR00411">
    <property type="entry name" value="PNDRDTASEI"/>
</dbReference>
<dbReference type="RefSeq" id="WP_353940802.1">
    <property type="nucleotide sequence ID" value="NZ_CP159534.1"/>
</dbReference>
<evidence type="ECO:0000256" key="2">
    <source>
        <dbReference type="ARBA" id="ARBA00022630"/>
    </source>
</evidence>
<keyword evidence="4 7" id="KW-0560">Oxidoreductase</keyword>
<dbReference type="InterPro" id="IPR045024">
    <property type="entry name" value="NDH-2"/>
</dbReference>
<dbReference type="InterPro" id="IPR036188">
    <property type="entry name" value="FAD/NAD-bd_sf"/>
</dbReference>
<evidence type="ECO:0000256" key="3">
    <source>
        <dbReference type="ARBA" id="ARBA00022827"/>
    </source>
</evidence>
<evidence type="ECO:0000259" key="6">
    <source>
        <dbReference type="Pfam" id="PF07992"/>
    </source>
</evidence>
<dbReference type="PRINTS" id="PR00368">
    <property type="entry name" value="FADPNR"/>
</dbReference>
<feature type="domain" description="FAD/NAD(P)-binding" evidence="6">
    <location>
        <begin position="17"/>
        <end position="341"/>
    </location>
</feature>
<reference evidence="7" key="1">
    <citation type="submission" date="2024-06" db="EMBL/GenBank/DDBJ databases">
        <title>Streptomyces sp. strain HUAS MG91 genome sequences.</title>
        <authorList>
            <person name="Mo P."/>
        </authorList>
    </citation>
    <scope>NUCLEOTIDE SEQUENCE</scope>
    <source>
        <strain evidence="7">HUAS MG91</strain>
    </source>
</reference>
<dbReference type="EMBL" id="CP159534">
    <property type="protein sequence ID" value="XCJ69117.1"/>
    <property type="molecule type" value="Genomic_DNA"/>
</dbReference>
<keyword evidence="3" id="KW-0274">FAD</keyword>
<gene>
    <name evidence="7" type="ORF">ABII15_03675</name>
</gene>
<sequence length="480" mass="51055">MTAPRNTNASRTSNVPRILIVGGGFAGMECAHKLEKELKPGEAVLKLISPMDHQLYLPLLPHVASGVLTPQSVAVPLRRMLRRTAILPGGAVGVDPEAKAVVVRKINGEEIVERYDHLVLTPGSVTRQFDIPGVDEHAVGVKTLAEAAWIRDHVISQLDLAAASSDPAEREARLQFVVVGGGYAGTETAAYLQRLTTSAVKRYPGLDPKDIKWHLVDVAPKLMPELGDRLGDKAMAILERRGLHVSLGVSVAKATESTVTLTDGRELPCHTLIWTAGVAPSPLVATLGAETNRGRLVVTPRLTVPGLDGVFALGDAAAVPDLAKGGDAICPPTAQHAMRQGWAAARNVLAAVRGTPLTPYRHKDLGLVVDLGGIQAVSKPMGVQLTGLPAQVVARGYHLGALRTLTARFRTAANWGLNAVAGDDFVRTGFQRHRPATLKDFEMTDAYLSPEEIHAAVSAQVAGRAMTPQRPDLPIAQLPE</sequence>
<dbReference type="Gene3D" id="3.50.50.100">
    <property type="match status" value="1"/>
</dbReference>
<keyword evidence="5" id="KW-0520">NAD</keyword>
<name>A0AAU8ILH1_9ACTN</name>
<dbReference type="GO" id="GO:0003954">
    <property type="term" value="F:NADH dehydrogenase activity"/>
    <property type="evidence" value="ECO:0007669"/>
    <property type="project" value="InterPro"/>
</dbReference>
<protein>
    <submittedName>
        <fullName evidence="7">NAD(P)/FAD-dependent oxidoreductase</fullName>
        <ecNumber evidence="7">1.6.5.-</ecNumber>
    </submittedName>
</protein>
<evidence type="ECO:0000256" key="1">
    <source>
        <dbReference type="ARBA" id="ARBA00005272"/>
    </source>
</evidence>
<dbReference type="SUPFAM" id="SSF51905">
    <property type="entry name" value="FAD/NAD(P)-binding domain"/>
    <property type="match status" value="1"/>
</dbReference>
<dbReference type="Pfam" id="PF07992">
    <property type="entry name" value="Pyr_redox_2"/>
    <property type="match status" value="1"/>
</dbReference>
<dbReference type="PANTHER" id="PTHR43706:SF45">
    <property type="entry name" value="NADH DEHYDROGENASE-LIKE PROTEIN RV1812C"/>
    <property type="match status" value="1"/>
</dbReference>
<proteinExistence type="inferred from homology"/>
<organism evidence="7">
    <name type="scientific">Streptomyces tabacisoli</name>
    <dbReference type="NCBI Taxonomy" id="3156398"/>
    <lineage>
        <taxon>Bacteria</taxon>
        <taxon>Bacillati</taxon>
        <taxon>Actinomycetota</taxon>
        <taxon>Actinomycetes</taxon>
        <taxon>Kitasatosporales</taxon>
        <taxon>Streptomycetaceae</taxon>
        <taxon>Streptomyces</taxon>
    </lineage>
</organism>
<dbReference type="EC" id="1.6.5.-" evidence="7"/>
<dbReference type="AlphaFoldDB" id="A0AAU8ILH1"/>
<comment type="similarity">
    <text evidence="1">Belongs to the NADH dehydrogenase family.</text>
</comment>
<evidence type="ECO:0000256" key="5">
    <source>
        <dbReference type="ARBA" id="ARBA00023027"/>
    </source>
</evidence>
<accession>A0AAU8ILH1</accession>
<keyword evidence="2" id="KW-0285">Flavoprotein</keyword>
<dbReference type="InterPro" id="IPR023753">
    <property type="entry name" value="FAD/NAD-binding_dom"/>
</dbReference>
<evidence type="ECO:0000256" key="4">
    <source>
        <dbReference type="ARBA" id="ARBA00023002"/>
    </source>
</evidence>